<dbReference type="Pfam" id="PF00361">
    <property type="entry name" value="Proton_antipo_M"/>
    <property type="match status" value="1"/>
</dbReference>
<sequence>MKGQFDAIMWTLWLPLIGSLVQALFGKWVIGRLGTASGRRVMGFLAVLPVFAAFGVGVWATAKLASIEPDARVATVTLFDWIRIQGLRVPMEFRVDTLSLTMVLIVTGVGALIHLYATGYMGEERDYPRFFTYMNLFIVLMLVLVLAGNLAVMFIGWEGVGLCSYLLIGFWYRDLSNARAANKAFIVNRIGDWGMTLGMFLLVVLTVGNWDKLSLQSDRLLSFDTIFANMHSIFGGHPVMTTAIALLLFVGACGKSAQFPLYFWLPDAMAGPTPVSALIHAATMVTAGVFMVNRMHVVFEYSPVASAVMAAIGAFTAFFAALIAFGQTDIKRVLAYSTVSQLGFMFVACGAGVYWAGIFHVTTHAFFKALLFLGAGAVIYAMAHEQDMRSYGRLWKYLPITAATMFVAYLAISGVPGLSGYYSKEAILGGALAGEHATIGTVELGVYSGWLALFVAMLTAWYMTRLTWLTFFGKTERWRSLPAPEEQDHSEAHETHGHEEHGPDEHGFFYSAEEMAAREAEEGHEEHHGLDGSHAPREAPPSMTIPLIILAACSVGAGFYLEQGDKFKTWLYPSDLPVLEHVREHPNVLFRFLGFAVNLPALSIFAAACGIFCGVLIYSRGLPRREGWNLAGWGRFRRAARRQFGYDDALMSAAVDGGREVGQAIWLNFDAGIIDGAVNGIARLFGLLGSGLRRAQTGLVRSYALLMLIGGVALIGWMAYALWRFGGGQ</sequence>
<feature type="transmembrane region" description="Helical" evidence="7">
    <location>
        <begin position="154"/>
        <end position="172"/>
    </location>
</feature>
<evidence type="ECO:0000256" key="7">
    <source>
        <dbReference type="SAM" id="Phobius"/>
    </source>
</evidence>
<name>A0A931PV96_FIMGI</name>
<dbReference type="PRINTS" id="PR01435">
    <property type="entry name" value="NPOXDRDTASE5"/>
</dbReference>
<feature type="transmembrane region" description="Helical" evidence="7">
    <location>
        <begin position="98"/>
        <end position="118"/>
    </location>
</feature>
<dbReference type="PRINTS" id="PR01434">
    <property type="entry name" value="NADHDHGNASE5"/>
</dbReference>
<dbReference type="InterPro" id="IPR018393">
    <property type="entry name" value="NADHpl_OxRdtase_5_subgr"/>
</dbReference>
<feature type="domain" description="NADH-Ubiquinone oxidoreductase (complex I) chain 5 N-terminal" evidence="9">
    <location>
        <begin position="81"/>
        <end position="131"/>
    </location>
</feature>
<protein>
    <submittedName>
        <fullName evidence="10">NADH-quinone oxidoreductase subunit L</fullName>
    </submittedName>
</protein>
<dbReference type="GO" id="GO:0016020">
    <property type="term" value="C:membrane"/>
    <property type="evidence" value="ECO:0007669"/>
    <property type="project" value="UniProtKB-SubCell"/>
</dbReference>
<feature type="transmembrane region" description="Helical" evidence="7">
    <location>
        <begin position="130"/>
        <end position="148"/>
    </location>
</feature>
<evidence type="ECO:0000313" key="10">
    <source>
        <dbReference type="EMBL" id="MBI1756030.1"/>
    </source>
</evidence>
<evidence type="ECO:0000313" key="11">
    <source>
        <dbReference type="Proteomes" id="UP000727962"/>
    </source>
</evidence>
<feature type="transmembrane region" description="Helical" evidence="7">
    <location>
        <begin position="450"/>
        <end position="472"/>
    </location>
</feature>
<accession>A0A931PV96</accession>
<comment type="caution">
    <text evidence="10">The sequence shown here is derived from an EMBL/GenBank/DDBJ whole genome shotgun (WGS) entry which is preliminary data.</text>
</comment>
<dbReference type="InterPro" id="IPR001750">
    <property type="entry name" value="ND/Mrp_TM"/>
</dbReference>
<feature type="transmembrane region" description="Helical" evidence="7">
    <location>
        <begin position="365"/>
        <end position="382"/>
    </location>
</feature>
<feature type="region of interest" description="Disordered" evidence="6">
    <location>
        <begin position="482"/>
        <end position="505"/>
    </location>
</feature>
<dbReference type="NCBIfam" id="TIGR01974">
    <property type="entry name" value="NDH_I_L"/>
    <property type="match status" value="1"/>
</dbReference>
<evidence type="ECO:0000259" key="9">
    <source>
        <dbReference type="Pfam" id="PF00662"/>
    </source>
</evidence>
<dbReference type="InterPro" id="IPR003945">
    <property type="entry name" value="NU5C-like"/>
</dbReference>
<dbReference type="Gene3D" id="1.20.5.2700">
    <property type="match status" value="1"/>
</dbReference>
<feature type="transmembrane region" description="Helical" evidence="7">
    <location>
        <begin position="304"/>
        <end position="326"/>
    </location>
</feature>
<dbReference type="AlphaFoldDB" id="A0A931PV96"/>
<feature type="transmembrane region" description="Helical" evidence="7">
    <location>
        <begin position="230"/>
        <end position="254"/>
    </location>
</feature>
<proteinExistence type="predicted"/>
<dbReference type="EMBL" id="JACOSL010000019">
    <property type="protein sequence ID" value="MBI1756030.1"/>
    <property type="molecule type" value="Genomic_DNA"/>
</dbReference>
<dbReference type="GO" id="GO:0003954">
    <property type="term" value="F:NADH dehydrogenase activity"/>
    <property type="evidence" value="ECO:0007669"/>
    <property type="project" value="TreeGrafter"/>
</dbReference>
<keyword evidence="3 7" id="KW-1133">Transmembrane helix</keyword>
<dbReference type="GO" id="GO:0008137">
    <property type="term" value="F:NADH dehydrogenase (ubiquinone) activity"/>
    <property type="evidence" value="ECO:0007669"/>
    <property type="project" value="InterPro"/>
</dbReference>
<comment type="subcellular location">
    <subcellularLocation>
        <location evidence="1">Endomembrane system</location>
        <topology evidence="1">Multi-pass membrane protein</topology>
    </subcellularLocation>
    <subcellularLocation>
        <location evidence="5">Membrane</location>
        <topology evidence="5">Multi-pass membrane protein</topology>
    </subcellularLocation>
</comment>
<feature type="compositionally biased region" description="Basic and acidic residues" evidence="6">
    <location>
        <begin position="486"/>
        <end position="505"/>
    </location>
</feature>
<dbReference type="GO" id="GO:0012505">
    <property type="term" value="C:endomembrane system"/>
    <property type="evidence" value="ECO:0007669"/>
    <property type="project" value="UniProtKB-SubCell"/>
</dbReference>
<dbReference type="PANTHER" id="PTHR42829">
    <property type="entry name" value="NADH-UBIQUINONE OXIDOREDUCTASE CHAIN 5"/>
    <property type="match status" value="1"/>
</dbReference>
<dbReference type="PANTHER" id="PTHR42829:SF2">
    <property type="entry name" value="NADH-UBIQUINONE OXIDOREDUCTASE CHAIN 5"/>
    <property type="match status" value="1"/>
</dbReference>
<evidence type="ECO:0000256" key="1">
    <source>
        <dbReference type="ARBA" id="ARBA00004127"/>
    </source>
</evidence>
<dbReference type="GO" id="GO:0015990">
    <property type="term" value="P:electron transport coupled proton transport"/>
    <property type="evidence" value="ECO:0007669"/>
    <property type="project" value="TreeGrafter"/>
</dbReference>
<feature type="domain" description="NADH:quinone oxidoreductase/Mrp antiporter transmembrane" evidence="8">
    <location>
        <begin position="147"/>
        <end position="439"/>
    </location>
</feature>
<dbReference type="Proteomes" id="UP000727962">
    <property type="component" value="Unassembled WGS sequence"/>
</dbReference>
<gene>
    <name evidence="10" type="primary">nuoL</name>
    <name evidence="10" type="ORF">HYR64_02870</name>
</gene>
<evidence type="ECO:0000256" key="6">
    <source>
        <dbReference type="SAM" id="MobiDB-lite"/>
    </source>
</evidence>
<keyword evidence="4 7" id="KW-0472">Membrane</keyword>
<feature type="transmembrane region" description="Helical" evidence="7">
    <location>
        <begin position="12"/>
        <end position="30"/>
    </location>
</feature>
<dbReference type="Pfam" id="PF00662">
    <property type="entry name" value="Proton_antipo_N"/>
    <property type="match status" value="1"/>
</dbReference>
<reference evidence="10" key="1">
    <citation type="submission" date="2020-07" db="EMBL/GenBank/DDBJ databases">
        <title>Huge and variable diversity of episymbiotic CPR bacteria and DPANN archaea in groundwater ecosystems.</title>
        <authorList>
            <person name="He C.Y."/>
            <person name="Keren R."/>
            <person name="Whittaker M."/>
            <person name="Farag I.F."/>
            <person name="Doudna J."/>
            <person name="Cate J.H.D."/>
            <person name="Banfield J.F."/>
        </authorList>
    </citation>
    <scope>NUCLEOTIDE SEQUENCE</scope>
    <source>
        <strain evidence="10">NC_groundwater_17_Pr7_B-0.1um_64_12</strain>
    </source>
</reference>
<feature type="transmembrane region" description="Helical" evidence="7">
    <location>
        <begin position="193"/>
        <end position="210"/>
    </location>
</feature>
<evidence type="ECO:0000256" key="3">
    <source>
        <dbReference type="ARBA" id="ARBA00022989"/>
    </source>
</evidence>
<dbReference type="NCBIfam" id="NF005141">
    <property type="entry name" value="PRK06590.1"/>
    <property type="match status" value="1"/>
</dbReference>
<feature type="transmembrane region" description="Helical" evidence="7">
    <location>
        <begin position="42"/>
        <end position="62"/>
    </location>
</feature>
<dbReference type="InterPro" id="IPR001516">
    <property type="entry name" value="Proton_antipo_N"/>
</dbReference>
<evidence type="ECO:0000256" key="2">
    <source>
        <dbReference type="ARBA" id="ARBA00022692"/>
    </source>
</evidence>
<keyword evidence="2 5" id="KW-0812">Transmembrane</keyword>
<evidence type="ECO:0000259" key="8">
    <source>
        <dbReference type="Pfam" id="PF00361"/>
    </source>
</evidence>
<feature type="transmembrane region" description="Helical" evidence="7">
    <location>
        <begin position="592"/>
        <end position="618"/>
    </location>
</feature>
<feature type="transmembrane region" description="Helical" evidence="7">
    <location>
        <begin position="333"/>
        <end position="359"/>
    </location>
</feature>
<feature type="transmembrane region" description="Helical" evidence="7">
    <location>
        <begin position="703"/>
        <end position="723"/>
    </location>
</feature>
<feature type="transmembrane region" description="Helical" evidence="7">
    <location>
        <begin position="394"/>
        <end position="412"/>
    </location>
</feature>
<evidence type="ECO:0000256" key="4">
    <source>
        <dbReference type="ARBA" id="ARBA00023136"/>
    </source>
</evidence>
<evidence type="ECO:0000256" key="5">
    <source>
        <dbReference type="RuleBase" id="RU000320"/>
    </source>
</evidence>
<dbReference type="GO" id="GO:0042773">
    <property type="term" value="P:ATP synthesis coupled electron transport"/>
    <property type="evidence" value="ECO:0007669"/>
    <property type="project" value="InterPro"/>
</dbReference>
<feature type="transmembrane region" description="Helical" evidence="7">
    <location>
        <begin position="543"/>
        <end position="561"/>
    </location>
</feature>
<organism evidence="10 11">
    <name type="scientific">Fimbriimonas ginsengisoli</name>
    <dbReference type="NCBI Taxonomy" id="1005039"/>
    <lineage>
        <taxon>Bacteria</taxon>
        <taxon>Bacillati</taxon>
        <taxon>Armatimonadota</taxon>
        <taxon>Fimbriimonadia</taxon>
        <taxon>Fimbriimonadales</taxon>
        <taxon>Fimbriimonadaceae</taxon>
        <taxon>Fimbriimonas</taxon>
    </lineage>
</organism>